<gene>
    <name evidence="2" type="ORF">BU23DRAFT_149471</name>
</gene>
<evidence type="ECO:0000313" key="2">
    <source>
        <dbReference type="EMBL" id="KAF1979174.1"/>
    </source>
</evidence>
<dbReference type="Proteomes" id="UP000800036">
    <property type="component" value="Unassembled WGS sequence"/>
</dbReference>
<organism evidence="2 3">
    <name type="scientific">Bimuria novae-zelandiae CBS 107.79</name>
    <dbReference type="NCBI Taxonomy" id="1447943"/>
    <lineage>
        <taxon>Eukaryota</taxon>
        <taxon>Fungi</taxon>
        <taxon>Dikarya</taxon>
        <taxon>Ascomycota</taxon>
        <taxon>Pezizomycotina</taxon>
        <taxon>Dothideomycetes</taxon>
        <taxon>Pleosporomycetidae</taxon>
        <taxon>Pleosporales</taxon>
        <taxon>Massarineae</taxon>
        <taxon>Didymosphaeriaceae</taxon>
        <taxon>Bimuria</taxon>
    </lineage>
</organism>
<feature type="region of interest" description="Disordered" evidence="1">
    <location>
        <begin position="61"/>
        <end position="108"/>
    </location>
</feature>
<reference evidence="2" key="1">
    <citation type="journal article" date="2020" name="Stud. Mycol.">
        <title>101 Dothideomycetes genomes: a test case for predicting lifestyles and emergence of pathogens.</title>
        <authorList>
            <person name="Haridas S."/>
            <person name="Albert R."/>
            <person name="Binder M."/>
            <person name="Bloem J."/>
            <person name="Labutti K."/>
            <person name="Salamov A."/>
            <person name="Andreopoulos B."/>
            <person name="Baker S."/>
            <person name="Barry K."/>
            <person name="Bills G."/>
            <person name="Bluhm B."/>
            <person name="Cannon C."/>
            <person name="Castanera R."/>
            <person name="Culley D."/>
            <person name="Daum C."/>
            <person name="Ezra D."/>
            <person name="Gonzalez J."/>
            <person name="Henrissat B."/>
            <person name="Kuo A."/>
            <person name="Liang C."/>
            <person name="Lipzen A."/>
            <person name="Lutzoni F."/>
            <person name="Magnuson J."/>
            <person name="Mondo S."/>
            <person name="Nolan M."/>
            <person name="Ohm R."/>
            <person name="Pangilinan J."/>
            <person name="Park H.-J."/>
            <person name="Ramirez L."/>
            <person name="Alfaro M."/>
            <person name="Sun H."/>
            <person name="Tritt A."/>
            <person name="Yoshinaga Y."/>
            <person name="Zwiers L.-H."/>
            <person name="Turgeon B."/>
            <person name="Goodwin S."/>
            <person name="Spatafora J."/>
            <person name="Crous P."/>
            <person name="Grigoriev I."/>
        </authorList>
    </citation>
    <scope>NUCLEOTIDE SEQUENCE</scope>
    <source>
        <strain evidence="2">CBS 107.79</strain>
    </source>
</reference>
<name>A0A6A5VPA7_9PLEO</name>
<proteinExistence type="predicted"/>
<evidence type="ECO:0000313" key="3">
    <source>
        <dbReference type="Proteomes" id="UP000800036"/>
    </source>
</evidence>
<sequence>MRIRCTSRQNRHAVVVVHPSRPSHIPQFEVVYLCARHCASVYVVQLLASGPTILLRAQDKPRPTIQRSIPTKPNQTKPNVFSASGTRSRAPPSPCTQPNAGTRGPRFRTKNGSGAYSHWRTPLVFKQNHPARRSSYMHLSAAAALRPYRIPRSTYEIAILIGWQIATTLYPIFRIGGAGCLARYVQEVGAWVCGSGWGIWVGHGGMHSSCTLVGRAKCLVWFWHLDSVGGMQQ</sequence>
<evidence type="ECO:0000256" key="1">
    <source>
        <dbReference type="SAM" id="MobiDB-lite"/>
    </source>
</evidence>
<keyword evidence="3" id="KW-1185">Reference proteome</keyword>
<dbReference type="EMBL" id="ML976658">
    <property type="protein sequence ID" value="KAF1979174.1"/>
    <property type="molecule type" value="Genomic_DNA"/>
</dbReference>
<dbReference type="AlphaFoldDB" id="A0A6A5VPA7"/>
<feature type="compositionally biased region" description="Polar residues" evidence="1">
    <location>
        <begin position="65"/>
        <end position="87"/>
    </location>
</feature>
<accession>A0A6A5VPA7</accession>
<protein>
    <submittedName>
        <fullName evidence="2">Uncharacterized protein</fullName>
    </submittedName>
</protein>